<accession>A0A5C4LHG8</accession>
<keyword evidence="3" id="KW-1185">Reference proteome</keyword>
<feature type="compositionally biased region" description="Basic and acidic residues" evidence="1">
    <location>
        <begin position="57"/>
        <end position="66"/>
    </location>
</feature>
<dbReference type="Proteomes" id="UP000305267">
    <property type="component" value="Unassembled WGS sequence"/>
</dbReference>
<sequence length="66" mass="6951">MSGQDGGTREQRLKAALRDNLKRRKAQARGRESAEVEAAGAQATAAALPGDAPSEQSADRTGSDRR</sequence>
<reference evidence="2 3" key="1">
    <citation type="submission" date="2019-06" db="EMBL/GenBank/DDBJ databases">
        <title>Genome of Methylobacterium sp. 17Sr1-39.</title>
        <authorList>
            <person name="Seo T."/>
        </authorList>
    </citation>
    <scope>NUCLEOTIDE SEQUENCE [LARGE SCALE GENOMIC DNA]</scope>
    <source>
        <strain evidence="2 3">17Sr1-39</strain>
    </source>
</reference>
<gene>
    <name evidence="2" type="ORF">FF100_20140</name>
</gene>
<evidence type="ECO:0000313" key="2">
    <source>
        <dbReference type="EMBL" id="TNC11432.1"/>
    </source>
</evidence>
<comment type="caution">
    <text evidence="2">The sequence shown here is derived from an EMBL/GenBank/DDBJ whole genome shotgun (WGS) entry which is preliminary data.</text>
</comment>
<name>A0A5C4LHG8_9HYPH</name>
<feature type="compositionally biased region" description="Basic and acidic residues" evidence="1">
    <location>
        <begin position="7"/>
        <end position="20"/>
    </location>
</feature>
<feature type="region of interest" description="Disordered" evidence="1">
    <location>
        <begin position="1"/>
        <end position="66"/>
    </location>
</feature>
<dbReference type="OrthoDB" id="8005910at2"/>
<dbReference type="RefSeq" id="WP_139037515.1">
    <property type="nucleotide sequence ID" value="NZ_VDDA01000009.1"/>
</dbReference>
<protein>
    <submittedName>
        <fullName evidence="2">Uncharacterized protein</fullName>
    </submittedName>
</protein>
<evidence type="ECO:0000256" key="1">
    <source>
        <dbReference type="SAM" id="MobiDB-lite"/>
    </source>
</evidence>
<evidence type="ECO:0000313" key="3">
    <source>
        <dbReference type="Proteomes" id="UP000305267"/>
    </source>
</evidence>
<dbReference type="AlphaFoldDB" id="A0A5C4LHG8"/>
<organism evidence="2 3">
    <name type="scientific">Methylobacterium terricola</name>
    <dbReference type="NCBI Taxonomy" id="2583531"/>
    <lineage>
        <taxon>Bacteria</taxon>
        <taxon>Pseudomonadati</taxon>
        <taxon>Pseudomonadota</taxon>
        <taxon>Alphaproteobacteria</taxon>
        <taxon>Hyphomicrobiales</taxon>
        <taxon>Methylobacteriaceae</taxon>
        <taxon>Methylobacterium</taxon>
    </lineage>
</organism>
<feature type="compositionally biased region" description="Low complexity" evidence="1">
    <location>
        <begin position="36"/>
        <end position="47"/>
    </location>
</feature>
<dbReference type="EMBL" id="VDDA01000009">
    <property type="protein sequence ID" value="TNC11432.1"/>
    <property type="molecule type" value="Genomic_DNA"/>
</dbReference>
<proteinExistence type="predicted"/>